<organism evidence="1 2">
    <name type="scientific">Paenibacillus sabuli</name>
    <dbReference type="NCBI Taxonomy" id="2772509"/>
    <lineage>
        <taxon>Bacteria</taxon>
        <taxon>Bacillati</taxon>
        <taxon>Bacillota</taxon>
        <taxon>Bacilli</taxon>
        <taxon>Bacillales</taxon>
        <taxon>Paenibacillaceae</taxon>
        <taxon>Paenibacillus</taxon>
    </lineage>
</organism>
<protein>
    <recommendedName>
        <fullName evidence="3">Glycosyl hydrolase family 32 N-terminal domain-containing protein</fullName>
    </recommendedName>
</protein>
<comment type="caution">
    <text evidence="1">The sequence shown here is derived from an EMBL/GenBank/DDBJ whole genome shotgun (WGS) entry which is preliminary data.</text>
</comment>
<proteinExistence type="predicted"/>
<accession>A0A927BNK4</accession>
<reference evidence="1" key="1">
    <citation type="submission" date="2020-09" db="EMBL/GenBank/DDBJ databases">
        <title>A novel bacterium of genus Paenibacillus, isolated from South China Sea.</title>
        <authorList>
            <person name="Huang H."/>
            <person name="Mo K."/>
            <person name="Hu Y."/>
        </authorList>
    </citation>
    <scope>NUCLEOTIDE SEQUENCE</scope>
    <source>
        <strain evidence="1">IB182496</strain>
    </source>
</reference>
<dbReference type="Gene3D" id="2.115.10.20">
    <property type="entry name" value="Glycosyl hydrolase domain, family 43"/>
    <property type="match status" value="1"/>
</dbReference>
<dbReference type="SUPFAM" id="SSF75005">
    <property type="entry name" value="Arabinanase/levansucrase/invertase"/>
    <property type="match status" value="2"/>
</dbReference>
<evidence type="ECO:0008006" key="3">
    <source>
        <dbReference type="Google" id="ProtNLM"/>
    </source>
</evidence>
<name>A0A927BNK4_9BACL</name>
<keyword evidence="2" id="KW-1185">Reference proteome</keyword>
<dbReference type="Proteomes" id="UP000621560">
    <property type="component" value="Unassembled WGS sequence"/>
</dbReference>
<dbReference type="EMBL" id="JACXIZ010000005">
    <property type="protein sequence ID" value="MBD2843837.1"/>
    <property type="molecule type" value="Genomic_DNA"/>
</dbReference>
<gene>
    <name evidence="1" type="ORF">IDH44_01420</name>
</gene>
<dbReference type="RefSeq" id="WP_190913984.1">
    <property type="nucleotide sequence ID" value="NZ_JACXIZ010000005.1"/>
</dbReference>
<evidence type="ECO:0000313" key="1">
    <source>
        <dbReference type="EMBL" id="MBD2843837.1"/>
    </source>
</evidence>
<dbReference type="AlphaFoldDB" id="A0A927BNK4"/>
<evidence type="ECO:0000313" key="2">
    <source>
        <dbReference type="Proteomes" id="UP000621560"/>
    </source>
</evidence>
<sequence>MNGNQPGAVGAGRQPQLRNPVLARRLPVRDPSVVPLADGYLILFTRKGEGSVADRAHWRIGCVRTRDFVSYEPLPDLSADGYASPGDLVRWHGRWLLPYQTYPGERNRLVYVELERTADGLARKGEETAFLDEARELPWNERGRLIDPTFVRHGDTLHCYFTGSRPIAGGCGHANLLGHAVTDDPELRRWQIVSAEQPLMGVMEDAPDGVENVAVFHNGSVWVMIYSAGLVEQHVGWATSDDLYAWQVHGRLELSLQHWMRDKHGAPFVWREPDGWRMLLMGDTDGYTSFGMLASTDGLSWQPLPEEGPG</sequence>
<dbReference type="InterPro" id="IPR023296">
    <property type="entry name" value="Glyco_hydro_beta-prop_sf"/>
</dbReference>